<dbReference type="OrthoDB" id="2555274at2"/>
<dbReference type="Pfam" id="PF10518">
    <property type="entry name" value="TAT_signal"/>
    <property type="match status" value="1"/>
</dbReference>
<proteinExistence type="predicted"/>
<evidence type="ECO:0000313" key="2">
    <source>
        <dbReference type="Proteomes" id="UP000223749"/>
    </source>
</evidence>
<dbReference type="SUPFAM" id="SSF51658">
    <property type="entry name" value="Xylose isomerase-like"/>
    <property type="match status" value="1"/>
</dbReference>
<dbReference type="InterPro" id="IPR036237">
    <property type="entry name" value="Xyl_isomerase-like_sf"/>
</dbReference>
<dbReference type="KEGG" id="pgs:CPT03_12895"/>
<evidence type="ECO:0000313" key="1">
    <source>
        <dbReference type="EMBL" id="ATP57306.1"/>
    </source>
</evidence>
<dbReference type="InterPro" id="IPR019546">
    <property type="entry name" value="TAT_signal_bac_arc"/>
</dbReference>
<organism evidence="1 2">
    <name type="scientific">Pedobacter ginsengisoli</name>
    <dbReference type="NCBI Taxonomy" id="363852"/>
    <lineage>
        <taxon>Bacteria</taxon>
        <taxon>Pseudomonadati</taxon>
        <taxon>Bacteroidota</taxon>
        <taxon>Sphingobacteriia</taxon>
        <taxon>Sphingobacteriales</taxon>
        <taxon>Sphingobacteriaceae</taxon>
        <taxon>Pedobacter</taxon>
    </lineage>
</organism>
<protein>
    <submittedName>
        <fullName evidence="1">Xylose isomerase</fullName>
    </submittedName>
</protein>
<sequence>MHQNRRHFLKTTATATAAGLLAPLGEIVAQEIPSVKAKAGYELLFMATDWGFPGTTDEFCALAKKEGYEGIEVWWPGDNAKAQENLFTALKKHGLQVGFLCGGGESDAVAHLNTFKKNLDAATGNSFQKPVYINCHSGKDYFTYEQNKLFIDYTTKKAKETGVPIYHETHRGRMLFCAPIARNFIEKNPDLRLTLDISHWCVVHESLLSDQKQTIDLALERVSHIHSRVGHPQGAQVNDPRAPEWEGAIKAHLAWWDKVIERKKLKGERMTILTEFGPPDYMPTLPYTRQPVADQWAINVYMMNLLRKRYQL</sequence>
<keyword evidence="2" id="KW-1185">Reference proteome</keyword>
<dbReference type="GO" id="GO:0016853">
    <property type="term" value="F:isomerase activity"/>
    <property type="evidence" value="ECO:0007669"/>
    <property type="project" value="UniProtKB-KW"/>
</dbReference>
<dbReference type="RefSeq" id="WP_099439233.1">
    <property type="nucleotide sequence ID" value="NZ_CP024091.1"/>
</dbReference>
<keyword evidence="1" id="KW-0413">Isomerase</keyword>
<dbReference type="Proteomes" id="UP000223749">
    <property type="component" value="Chromosome"/>
</dbReference>
<dbReference type="NCBIfam" id="TIGR01409">
    <property type="entry name" value="TAT_signal_seq"/>
    <property type="match status" value="1"/>
</dbReference>
<name>A0A2D1U6S6_9SPHI</name>
<dbReference type="AlphaFoldDB" id="A0A2D1U6S6"/>
<gene>
    <name evidence="1" type="ORF">CPT03_12895</name>
</gene>
<accession>A0A2D1U6S6</accession>
<dbReference type="PROSITE" id="PS51318">
    <property type="entry name" value="TAT"/>
    <property type="match status" value="1"/>
</dbReference>
<dbReference type="InterPro" id="IPR006311">
    <property type="entry name" value="TAT_signal"/>
</dbReference>
<reference evidence="1 2" key="1">
    <citation type="submission" date="2017-10" db="EMBL/GenBank/DDBJ databases">
        <title>Whole genome of Pedobacter ginsengisoli T01R-27 isolated from tomato rhizosphere.</title>
        <authorList>
            <person name="Weon H.-Y."/>
            <person name="Lee S.A."/>
            <person name="Sang M.K."/>
            <person name="Song J."/>
        </authorList>
    </citation>
    <scope>NUCLEOTIDE SEQUENCE [LARGE SCALE GENOMIC DNA]</scope>
    <source>
        <strain evidence="1 2">T01R-27</strain>
    </source>
</reference>
<dbReference type="EMBL" id="CP024091">
    <property type="protein sequence ID" value="ATP57306.1"/>
    <property type="molecule type" value="Genomic_DNA"/>
</dbReference>
<dbReference type="Gene3D" id="3.20.20.150">
    <property type="entry name" value="Divalent-metal-dependent TIM barrel enzymes"/>
    <property type="match status" value="1"/>
</dbReference>